<dbReference type="PANTHER" id="PTHR37544:SF3">
    <property type="entry name" value="SPRAY"/>
    <property type="match status" value="1"/>
</dbReference>
<accession>A0AA38W1E0</accession>
<dbReference type="AlphaFoldDB" id="A0AA38W1E0"/>
<dbReference type="EMBL" id="JANBVN010000039">
    <property type="protein sequence ID" value="KAJ9158275.1"/>
    <property type="molecule type" value="Genomic_DNA"/>
</dbReference>
<keyword evidence="2" id="KW-0472">Membrane</keyword>
<organism evidence="3 4">
    <name type="scientific">Coniochaeta hoffmannii</name>
    <dbReference type="NCBI Taxonomy" id="91930"/>
    <lineage>
        <taxon>Eukaryota</taxon>
        <taxon>Fungi</taxon>
        <taxon>Dikarya</taxon>
        <taxon>Ascomycota</taxon>
        <taxon>Pezizomycotina</taxon>
        <taxon>Sordariomycetes</taxon>
        <taxon>Sordariomycetidae</taxon>
        <taxon>Coniochaetales</taxon>
        <taxon>Coniochaetaceae</taxon>
        <taxon>Coniochaeta</taxon>
    </lineage>
</organism>
<comment type="caution">
    <text evidence="3">The sequence shown here is derived from an EMBL/GenBank/DDBJ whole genome shotgun (WGS) entry which is preliminary data.</text>
</comment>
<feature type="transmembrane region" description="Helical" evidence="2">
    <location>
        <begin position="527"/>
        <end position="548"/>
    </location>
</feature>
<gene>
    <name evidence="3" type="ORF">NKR19_g3508</name>
</gene>
<name>A0AA38W1E0_9PEZI</name>
<dbReference type="Proteomes" id="UP001174691">
    <property type="component" value="Unassembled WGS sequence"/>
</dbReference>
<keyword evidence="2" id="KW-1133">Transmembrane helix</keyword>
<feature type="transmembrane region" description="Helical" evidence="2">
    <location>
        <begin position="173"/>
        <end position="190"/>
    </location>
</feature>
<keyword evidence="2" id="KW-0812">Transmembrane</keyword>
<feature type="transmembrane region" description="Helical" evidence="2">
    <location>
        <begin position="58"/>
        <end position="79"/>
    </location>
</feature>
<evidence type="ECO:0000256" key="2">
    <source>
        <dbReference type="SAM" id="Phobius"/>
    </source>
</evidence>
<evidence type="ECO:0000313" key="4">
    <source>
        <dbReference type="Proteomes" id="UP001174691"/>
    </source>
</evidence>
<sequence length="639" mass="70228">MAVWRNQAFSQQWGADCSDTGSEDFGPPQGLKTIYSGISIAFSTKVTQLMQPTRWKPVSTRAVVLIPFIVATLALAAIIEMLAQKSMREGGLCLTPEADATSPGVISSRYGPTAIAVIYSLTWTWIDLDIRRIQPWLELSRADGGTAESTLLLDYPFEFLAFVPIKAWKKKHWLVFLAGTIMMLIFWAVTPLQSAIFGAQAVSVTKQLVTSDTAKLGTLEEQLNALDSSILNIAYGITWLKQPYPAFTTPAKALIPFQPLKPEAAVLPDETWTTSAVALSTDIHCWPAIVNKTELTDTFDFDNGQGCKATFEPSTHGRLGNETGIIHTVLYIGYHENAMLDWYLQNPNCGANASHQFLAIWMAQDTKDMTALFCESVYSKQEIMVTVSAGHSSPDEMSMAPLGDPKPLGEDEFNSTAFEYLVGTGVPPKLVRRDYPKDRNLEQFPTLSEFNLAFPITNMVGFAIGGMNYSIMDLKDAAALQNIFSSAHKKLFSAAIPSLLMPAELSDSARTSTIRYTLYGVVVSRPLALAVEILLFLIALLVAGILYVNHRTKSLLNRDPGCIASTLEVLGESDALLRDFATSDRYDDVALQKSVQGRRCPGLSEEAGRDTWWAAQTNRQLHNPTVARELCPNDICNLG</sequence>
<dbReference type="Pfam" id="PF11915">
    <property type="entry name" value="DUF3433"/>
    <property type="match status" value="1"/>
</dbReference>
<keyword evidence="4" id="KW-1185">Reference proteome</keyword>
<dbReference type="PANTHER" id="PTHR37544">
    <property type="entry name" value="SPRAY-RELATED"/>
    <property type="match status" value="1"/>
</dbReference>
<reference evidence="3" key="1">
    <citation type="submission" date="2022-07" db="EMBL/GenBank/DDBJ databases">
        <title>Fungi with potential for degradation of polypropylene.</title>
        <authorList>
            <person name="Gostincar C."/>
        </authorList>
    </citation>
    <scope>NUCLEOTIDE SEQUENCE</scope>
    <source>
        <strain evidence="3">EXF-13287</strain>
    </source>
</reference>
<evidence type="ECO:0000256" key="1">
    <source>
        <dbReference type="SAM" id="MobiDB-lite"/>
    </source>
</evidence>
<proteinExistence type="predicted"/>
<protein>
    <submittedName>
        <fullName evidence="3">Protein AIG2</fullName>
    </submittedName>
</protein>
<dbReference type="InterPro" id="IPR021840">
    <property type="entry name" value="DUF3433"/>
</dbReference>
<feature type="region of interest" description="Disordered" evidence="1">
    <location>
        <begin position="1"/>
        <end position="22"/>
    </location>
</feature>
<evidence type="ECO:0000313" key="3">
    <source>
        <dbReference type="EMBL" id="KAJ9158275.1"/>
    </source>
</evidence>